<reference evidence="2 3" key="2">
    <citation type="submission" date="2018-06" db="EMBL/GenBank/DDBJ databases">
        <title>Metagenomic assembly of (sub)arctic Cyanobacteria and their associated microbiome from non-axenic cultures.</title>
        <authorList>
            <person name="Baurain D."/>
        </authorList>
    </citation>
    <scope>NUCLEOTIDE SEQUENCE [LARGE SCALE GENOMIC DNA]</scope>
    <source>
        <strain evidence="2">ULC066bin1</strain>
    </source>
</reference>
<reference evidence="2 3" key="1">
    <citation type="submission" date="2018-04" db="EMBL/GenBank/DDBJ databases">
        <authorList>
            <person name="Go L.Y."/>
            <person name="Mitchell J.A."/>
        </authorList>
    </citation>
    <scope>NUCLEOTIDE SEQUENCE [LARGE SCALE GENOMIC DNA]</scope>
    <source>
        <strain evidence="2">ULC066bin1</strain>
    </source>
</reference>
<dbReference type="GO" id="GO:0008168">
    <property type="term" value="F:methyltransferase activity"/>
    <property type="evidence" value="ECO:0007669"/>
    <property type="project" value="UniProtKB-KW"/>
</dbReference>
<protein>
    <submittedName>
        <fullName evidence="2">Adenine methyltransferase</fullName>
    </submittedName>
</protein>
<keyword evidence="2" id="KW-0808">Transferase</keyword>
<name>A0A2W4VX43_9CYAN</name>
<comment type="caution">
    <text evidence="2">The sequence shown here is derived from an EMBL/GenBank/DDBJ whole genome shotgun (WGS) entry which is preliminary data.</text>
</comment>
<dbReference type="Pfam" id="PF18135">
    <property type="entry name" value="Type_ISP_C"/>
    <property type="match status" value="1"/>
</dbReference>
<gene>
    <name evidence="2" type="ORF">DCF19_21215</name>
</gene>
<sequence>MKETGTEISSYPINGSNLVEQVKYNDTQQQIWINDQQYFANIPNHIWDFYIGGYQVCQKWLKDRKGRELSFDNLVHYQNIISILGETIEIMSDIDQIITKHGGFPFG</sequence>
<dbReference type="AlphaFoldDB" id="A0A2W4VX43"/>
<proteinExistence type="predicted"/>
<accession>A0A2W4VX43</accession>
<dbReference type="InterPro" id="IPR041635">
    <property type="entry name" value="Type_ISP_LLaBIII_C"/>
</dbReference>
<feature type="domain" description="Type ISP restriction-modification enzyme LLaBIII C-terminal specificity" evidence="1">
    <location>
        <begin position="4"/>
        <end position="92"/>
    </location>
</feature>
<dbReference type="GO" id="GO:0032259">
    <property type="term" value="P:methylation"/>
    <property type="evidence" value="ECO:0007669"/>
    <property type="project" value="UniProtKB-KW"/>
</dbReference>
<dbReference type="EMBL" id="QBML01000039">
    <property type="protein sequence ID" value="PZO36560.1"/>
    <property type="molecule type" value="Genomic_DNA"/>
</dbReference>
<keyword evidence="2" id="KW-0489">Methyltransferase</keyword>
<dbReference type="Proteomes" id="UP000249467">
    <property type="component" value="Unassembled WGS sequence"/>
</dbReference>
<evidence type="ECO:0000313" key="2">
    <source>
        <dbReference type="EMBL" id="PZO36560.1"/>
    </source>
</evidence>
<evidence type="ECO:0000313" key="3">
    <source>
        <dbReference type="Proteomes" id="UP000249467"/>
    </source>
</evidence>
<evidence type="ECO:0000259" key="1">
    <source>
        <dbReference type="Pfam" id="PF18135"/>
    </source>
</evidence>
<organism evidence="2 3">
    <name type="scientific">Pseudanabaena frigida</name>
    <dbReference type="NCBI Taxonomy" id="945775"/>
    <lineage>
        <taxon>Bacteria</taxon>
        <taxon>Bacillati</taxon>
        <taxon>Cyanobacteriota</taxon>
        <taxon>Cyanophyceae</taxon>
        <taxon>Pseudanabaenales</taxon>
        <taxon>Pseudanabaenaceae</taxon>
        <taxon>Pseudanabaena</taxon>
    </lineage>
</organism>